<dbReference type="Proteomes" id="UP000054560">
    <property type="component" value="Unassembled WGS sequence"/>
</dbReference>
<proteinExistence type="predicted"/>
<evidence type="ECO:0000313" key="3">
    <source>
        <dbReference type="Proteomes" id="UP000054560"/>
    </source>
</evidence>
<sequence length="115" mass="12904">MVATWTLTLVVDVLTFGEYLAMPIVRLLQSKPDSENIPKKSSSKSGLAHSLTLPNRFVEGRHTVSYQKRSRSMHSAALRSSVTQFGNFGLRDRNRTSKRTTSGTDRYSVEDCLPQ</sequence>
<evidence type="ECO:0000313" key="2">
    <source>
        <dbReference type="EMBL" id="KNC73624.1"/>
    </source>
</evidence>
<reference evidence="2 3" key="1">
    <citation type="submission" date="2011-02" db="EMBL/GenBank/DDBJ databases">
        <title>The Genome Sequence of Sphaeroforma arctica JP610.</title>
        <authorList>
            <consortium name="The Broad Institute Genome Sequencing Platform"/>
            <person name="Russ C."/>
            <person name="Cuomo C."/>
            <person name="Young S.K."/>
            <person name="Zeng Q."/>
            <person name="Gargeya S."/>
            <person name="Alvarado L."/>
            <person name="Berlin A."/>
            <person name="Chapman S.B."/>
            <person name="Chen Z."/>
            <person name="Freedman E."/>
            <person name="Gellesch M."/>
            <person name="Goldberg J."/>
            <person name="Griggs A."/>
            <person name="Gujja S."/>
            <person name="Heilman E."/>
            <person name="Heiman D."/>
            <person name="Howarth C."/>
            <person name="Mehta T."/>
            <person name="Neiman D."/>
            <person name="Pearson M."/>
            <person name="Roberts A."/>
            <person name="Saif S."/>
            <person name="Shea T."/>
            <person name="Shenoy N."/>
            <person name="Sisk P."/>
            <person name="Stolte C."/>
            <person name="Sykes S."/>
            <person name="White J."/>
            <person name="Yandava C."/>
            <person name="Burger G."/>
            <person name="Gray M.W."/>
            <person name="Holland P.W.H."/>
            <person name="King N."/>
            <person name="Lang F.B.F."/>
            <person name="Roger A.J."/>
            <person name="Ruiz-Trillo I."/>
            <person name="Haas B."/>
            <person name="Nusbaum C."/>
            <person name="Birren B."/>
        </authorList>
    </citation>
    <scope>NUCLEOTIDE SEQUENCE [LARGE SCALE GENOMIC DNA]</scope>
    <source>
        <strain evidence="2 3">JP610</strain>
    </source>
</reference>
<dbReference type="GeneID" id="25914321"/>
<name>A0A0L0FA71_9EUKA</name>
<dbReference type="RefSeq" id="XP_014147526.1">
    <property type="nucleotide sequence ID" value="XM_014292051.1"/>
</dbReference>
<accession>A0A0L0FA71</accession>
<protein>
    <submittedName>
        <fullName evidence="2">Uncharacterized protein</fullName>
    </submittedName>
</protein>
<dbReference type="EMBL" id="KQ245376">
    <property type="protein sequence ID" value="KNC73624.1"/>
    <property type="molecule type" value="Genomic_DNA"/>
</dbReference>
<keyword evidence="3" id="KW-1185">Reference proteome</keyword>
<dbReference type="AlphaFoldDB" id="A0A0L0FA71"/>
<gene>
    <name evidence="2" type="ORF">SARC_13817</name>
</gene>
<feature type="region of interest" description="Disordered" evidence="1">
    <location>
        <begin position="89"/>
        <end position="115"/>
    </location>
</feature>
<organism evidence="2 3">
    <name type="scientific">Sphaeroforma arctica JP610</name>
    <dbReference type="NCBI Taxonomy" id="667725"/>
    <lineage>
        <taxon>Eukaryota</taxon>
        <taxon>Ichthyosporea</taxon>
        <taxon>Ichthyophonida</taxon>
        <taxon>Sphaeroforma</taxon>
    </lineage>
</organism>
<evidence type="ECO:0000256" key="1">
    <source>
        <dbReference type="SAM" id="MobiDB-lite"/>
    </source>
</evidence>
<feature type="non-terminal residue" evidence="2">
    <location>
        <position position="115"/>
    </location>
</feature>